<feature type="transmembrane region" description="Helical" evidence="8">
    <location>
        <begin position="162"/>
        <end position="179"/>
    </location>
</feature>
<evidence type="ECO:0000256" key="3">
    <source>
        <dbReference type="ARBA" id="ARBA00022448"/>
    </source>
</evidence>
<evidence type="ECO:0000256" key="5">
    <source>
        <dbReference type="ARBA" id="ARBA00022692"/>
    </source>
</evidence>
<feature type="transmembrane region" description="Helical" evidence="8">
    <location>
        <begin position="295"/>
        <end position="314"/>
    </location>
</feature>
<dbReference type="InterPro" id="IPR020846">
    <property type="entry name" value="MFS_dom"/>
</dbReference>
<dbReference type="SUPFAM" id="SSF103473">
    <property type="entry name" value="MFS general substrate transporter"/>
    <property type="match status" value="1"/>
</dbReference>
<dbReference type="Pfam" id="PF07690">
    <property type="entry name" value="MFS_1"/>
    <property type="match status" value="1"/>
</dbReference>
<organism evidence="10 11">
    <name type="scientific">Caldimonas mangrovi</name>
    <dbReference type="NCBI Taxonomy" id="2944811"/>
    <lineage>
        <taxon>Bacteria</taxon>
        <taxon>Pseudomonadati</taxon>
        <taxon>Pseudomonadota</taxon>
        <taxon>Betaproteobacteria</taxon>
        <taxon>Burkholderiales</taxon>
        <taxon>Sphaerotilaceae</taxon>
        <taxon>Caldimonas</taxon>
    </lineage>
</organism>
<comment type="caution">
    <text evidence="10">The sequence shown here is derived from an EMBL/GenBank/DDBJ whole genome shotgun (WGS) entry which is preliminary data.</text>
</comment>
<feature type="transmembrane region" description="Helical" evidence="8">
    <location>
        <begin position="360"/>
        <end position="380"/>
    </location>
</feature>
<feature type="transmembrane region" description="Helical" evidence="8">
    <location>
        <begin position="210"/>
        <end position="231"/>
    </location>
</feature>
<evidence type="ECO:0000256" key="6">
    <source>
        <dbReference type="ARBA" id="ARBA00022989"/>
    </source>
</evidence>
<protein>
    <submittedName>
        <fullName evidence="10">MFS transporter</fullName>
    </submittedName>
</protein>
<dbReference type="Gene3D" id="1.20.1720.10">
    <property type="entry name" value="Multidrug resistance protein D"/>
    <property type="match status" value="1"/>
</dbReference>
<dbReference type="PANTHER" id="PTHR43271:SF2">
    <property type="entry name" value="BLL2771 PROTEIN"/>
    <property type="match status" value="1"/>
</dbReference>
<evidence type="ECO:0000256" key="7">
    <source>
        <dbReference type="ARBA" id="ARBA00023136"/>
    </source>
</evidence>
<evidence type="ECO:0000259" key="9">
    <source>
        <dbReference type="PROSITE" id="PS50850"/>
    </source>
</evidence>
<reference evidence="10" key="1">
    <citation type="submission" date="2022-05" db="EMBL/GenBank/DDBJ databases">
        <title>Schlegelella sp. nov., isolated from mangrove soil.</title>
        <authorList>
            <person name="Liu Y."/>
            <person name="Ge X."/>
            <person name="Liu W."/>
        </authorList>
    </citation>
    <scope>NUCLEOTIDE SEQUENCE</scope>
    <source>
        <strain evidence="10">S2-27</strain>
    </source>
</reference>
<evidence type="ECO:0000256" key="4">
    <source>
        <dbReference type="ARBA" id="ARBA00022475"/>
    </source>
</evidence>
<keyword evidence="7 8" id="KW-0472">Membrane</keyword>
<feature type="transmembrane region" description="Helical" evidence="8">
    <location>
        <begin position="237"/>
        <end position="257"/>
    </location>
</feature>
<comment type="similarity">
    <text evidence="2">Belongs to the major facilitator superfamily.</text>
</comment>
<feature type="transmembrane region" description="Helical" evidence="8">
    <location>
        <begin position="335"/>
        <end position="354"/>
    </location>
</feature>
<feature type="transmembrane region" description="Helical" evidence="8">
    <location>
        <begin position="46"/>
        <end position="62"/>
    </location>
</feature>
<dbReference type="PANTHER" id="PTHR43271">
    <property type="entry name" value="BLL2771 PROTEIN"/>
    <property type="match status" value="1"/>
</dbReference>
<feature type="transmembrane region" description="Helical" evidence="8">
    <location>
        <begin position="132"/>
        <end position="156"/>
    </location>
</feature>
<feature type="domain" description="Major facilitator superfamily (MFS) profile" evidence="9">
    <location>
        <begin position="8"/>
        <end position="396"/>
    </location>
</feature>
<accession>A0ABT0YN62</accession>
<evidence type="ECO:0000256" key="2">
    <source>
        <dbReference type="ARBA" id="ARBA00008335"/>
    </source>
</evidence>
<evidence type="ECO:0000256" key="1">
    <source>
        <dbReference type="ARBA" id="ARBA00004651"/>
    </source>
</evidence>
<evidence type="ECO:0000313" key="11">
    <source>
        <dbReference type="Proteomes" id="UP001165541"/>
    </source>
</evidence>
<dbReference type="Proteomes" id="UP001165541">
    <property type="component" value="Unassembled WGS sequence"/>
</dbReference>
<keyword evidence="6 8" id="KW-1133">Transmembrane helix</keyword>
<keyword evidence="3" id="KW-0813">Transport</keyword>
<dbReference type="InterPro" id="IPR011701">
    <property type="entry name" value="MFS"/>
</dbReference>
<sequence>MSSRSVRTVLPLALVTCTSMLAMDLFLPALPALQRGLDITVAQGQWAVALFLAGLAGSQLLWGEALDRFGPRKCVGAGIVVLVVSSIACALAGDLTELLAMRLLQGVAAGASTVVAPSVIRATLPDADAMKGIASIAMIEAVVPAAAPVAGAAMLLVADWRATFWVVGGLALVALPFVLRVTPQQLPGLEPATRTGYRALLRDGRYRRIAASHALCFGALITFVASGPQMLANALGLGPSAFAAAQVVGVTTFIVVASQAGRIGKRIGAPGAVTLGARLHLLLCSGFLLLVQLGLVGFATLLVFWSLFCGVLAVRGPAAFSEALAVPPAQMGRASALLVLALLAAGAAGTQIAAPFLDRVGLPAVIAVMTVMTGLSLLSVTPYPATGLANPPAMES</sequence>
<feature type="transmembrane region" description="Helical" evidence="8">
    <location>
        <begin position="99"/>
        <end position="120"/>
    </location>
</feature>
<feature type="transmembrane region" description="Helical" evidence="8">
    <location>
        <begin position="74"/>
        <end position="93"/>
    </location>
</feature>
<gene>
    <name evidence="10" type="ORF">M8A51_11555</name>
</gene>
<comment type="subcellular location">
    <subcellularLocation>
        <location evidence="1">Cell membrane</location>
        <topology evidence="1">Multi-pass membrane protein</topology>
    </subcellularLocation>
</comment>
<dbReference type="InterPro" id="IPR036259">
    <property type="entry name" value="MFS_trans_sf"/>
</dbReference>
<dbReference type="PROSITE" id="PS50850">
    <property type="entry name" value="MFS"/>
    <property type="match status" value="1"/>
</dbReference>
<proteinExistence type="inferred from homology"/>
<name>A0ABT0YN62_9BURK</name>
<keyword evidence="5 8" id="KW-0812">Transmembrane</keyword>
<keyword evidence="4" id="KW-1003">Cell membrane</keyword>
<evidence type="ECO:0000256" key="8">
    <source>
        <dbReference type="SAM" id="Phobius"/>
    </source>
</evidence>
<evidence type="ECO:0000313" key="10">
    <source>
        <dbReference type="EMBL" id="MCM5680169.1"/>
    </source>
</evidence>
<keyword evidence="11" id="KW-1185">Reference proteome</keyword>
<dbReference type="EMBL" id="JAMKFE010000006">
    <property type="protein sequence ID" value="MCM5680169.1"/>
    <property type="molecule type" value="Genomic_DNA"/>
</dbReference>